<evidence type="ECO:0000313" key="2">
    <source>
        <dbReference type="EMBL" id="KAF2151585.1"/>
    </source>
</evidence>
<keyword evidence="3" id="KW-1185">Reference proteome</keyword>
<protein>
    <submittedName>
        <fullName evidence="2">Uncharacterized protein</fullName>
    </submittedName>
</protein>
<feature type="coiled-coil region" evidence="1">
    <location>
        <begin position="129"/>
        <end position="200"/>
    </location>
</feature>
<comment type="caution">
    <text evidence="2">The sequence shown here is derived from an EMBL/GenBank/DDBJ whole genome shotgun (WGS) entry which is preliminary data.</text>
</comment>
<proteinExistence type="predicted"/>
<sequence>MTKPTFNYQQLKELRRSYDHLKCKLEDVRQAFEGWKRYAKDANKVYQAHDREFWTTVDHSSRAAVDQHSARSADACKEEAMANRKIDKYMRARWDVQRQLEATKSKLSEELKRGCEYDRSQIDLWDSRIADWDRHKQKAKDNLARYEREYSRTRSRSARADLSSRINRERDEIDRARRKIRGYDDELKKWLRALKDKKQQATMSHHHHQQRIHDLRLAFHDADREIQQRRNEIAAWEQYRRAAQEQILRHSNTLRDARGRLSLSLVTSINANIRREQDKVDEANRRINGFMGLQRRAGQEEAINICGWSRRSPNVPSSDTWIESHRTIYSDIWIAFFELNFFVASAELYVRAEYHVSHLNLALVTPVPSHIAPQRLLPTTKGEHDTMRLRGRCLAVQQLSLDNQHSHKFRSGIQTALPRAGFNEHL</sequence>
<evidence type="ECO:0000256" key="1">
    <source>
        <dbReference type="SAM" id="Coils"/>
    </source>
</evidence>
<dbReference type="AlphaFoldDB" id="A0A9P4J1I6"/>
<evidence type="ECO:0000313" key="3">
    <source>
        <dbReference type="Proteomes" id="UP000799439"/>
    </source>
</evidence>
<gene>
    <name evidence="2" type="ORF">K461DRAFT_306911</name>
</gene>
<dbReference type="Proteomes" id="UP000799439">
    <property type="component" value="Unassembled WGS sequence"/>
</dbReference>
<accession>A0A9P4J1I6</accession>
<organism evidence="2 3">
    <name type="scientific">Myriangium duriaei CBS 260.36</name>
    <dbReference type="NCBI Taxonomy" id="1168546"/>
    <lineage>
        <taxon>Eukaryota</taxon>
        <taxon>Fungi</taxon>
        <taxon>Dikarya</taxon>
        <taxon>Ascomycota</taxon>
        <taxon>Pezizomycotina</taxon>
        <taxon>Dothideomycetes</taxon>
        <taxon>Dothideomycetidae</taxon>
        <taxon>Myriangiales</taxon>
        <taxon>Myriangiaceae</taxon>
        <taxon>Myriangium</taxon>
    </lineage>
</organism>
<dbReference type="EMBL" id="ML996087">
    <property type="protein sequence ID" value="KAF2151585.1"/>
    <property type="molecule type" value="Genomic_DNA"/>
</dbReference>
<reference evidence="2" key="1">
    <citation type="journal article" date="2020" name="Stud. Mycol.">
        <title>101 Dothideomycetes genomes: a test case for predicting lifestyles and emergence of pathogens.</title>
        <authorList>
            <person name="Haridas S."/>
            <person name="Albert R."/>
            <person name="Binder M."/>
            <person name="Bloem J."/>
            <person name="Labutti K."/>
            <person name="Salamov A."/>
            <person name="Andreopoulos B."/>
            <person name="Baker S."/>
            <person name="Barry K."/>
            <person name="Bills G."/>
            <person name="Bluhm B."/>
            <person name="Cannon C."/>
            <person name="Castanera R."/>
            <person name="Culley D."/>
            <person name="Daum C."/>
            <person name="Ezra D."/>
            <person name="Gonzalez J."/>
            <person name="Henrissat B."/>
            <person name="Kuo A."/>
            <person name="Liang C."/>
            <person name="Lipzen A."/>
            <person name="Lutzoni F."/>
            <person name="Magnuson J."/>
            <person name="Mondo S."/>
            <person name="Nolan M."/>
            <person name="Ohm R."/>
            <person name="Pangilinan J."/>
            <person name="Park H.-J."/>
            <person name="Ramirez L."/>
            <person name="Alfaro M."/>
            <person name="Sun H."/>
            <person name="Tritt A."/>
            <person name="Yoshinaga Y."/>
            <person name="Zwiers L.-H."/>
            <person name="Turgeon B."/>
            <person name="Goodwin S."/>
            <person name="Spatafora J."/>
            <person name="Crous P."/>
            <person name="Grigoriev I."/>
        </authorList>
    </citation>
    <scope>NUCLEOTIDE SEQUENCE</scope>
    <source>
        <strain evidence="2">CBS 260.36</strain>
    </source>
</reference>
<keyword evidence="1" id="KW-0175">Coiled coil</keyword>
<feature type="coiled-coil region" evidence="1">
    <location>
        <begin position="226"/>
        <end position="286"/>
    </location>
</feature>
<name>A0A9P4J1I6_9PEZI</name>